<evidence type="ECO:0000313" key="3">
    <source>
        <dbReference type="Proteomes" id="UP001230978"/>
    </source>
</evidence>
<protein>
    <submittedName>
        <fullName evidence="2">DUF1127 domain-containing protein</fullName>
    </submittedName>
</protein>
<dbReference type="Pfam" id="PF06568">
    <property type="entry name" value="YjiS-like"/>
    <property type="match status" value="1"/>
</dbReference>
<organism evidence="2 3">
    <name type="scientific">Fuscovulum ytuae</name>
    <dbReference type="NCBI Taxonomy" id="3042299"/>
    <lineage>
        <taxon>Bacteria</taxon>
        <taxon>Pseudomonadati</taxon>
        <taxon>Pseudomonadota</taxon>
        <taxon>Alphaproteobacteria</taxon>
        <taxon>Rhodobacterales</taxon>
        <taxon>Paracoccaceae</taxon>
        <taxon>Fuscovulum</taxon>
    </lineage>
</organism>
<keyword evidence="3" id="KW-1185">Reference proteome</keyword>
<dbReference type="InterPro" id="IPR009506">
    <property type="entry name" value="YjiS-like"/>
</dbReference>
<sequence length="71" mass="7776">MAYVNSSRAASFSLADRISGVLALIKMQIARRSVYNQTVRELVQLSDRELSDLGIARADIHAVAHEAAYGK</sequence>
<gene>
    <name evidence="2" type="ORF">QF092_07735</name>
</gene>
<evidence type="ECO:0000313" key="2">
    <source>
        <dbReference type="EMBL" id="WGV17662.1"/>
    </source>
</evidence>
<proteinExistence type="predicted"/>
<dbReference type="RefSeq" id="WP_281469125.1">
    <property type="nucleotide sequence ID" value="NZ_CP124535.1"/>
</dbReference>
<reference evidence="2 3" key="1">
    <citation type="submission" date="2023-04" db="EMBL/GenBank/DDBJ databases">
        <title>YMD61, complete Genome.</title>
        <authorList>
            <person name="Zhang J."/>
        </authorList>
    </citation>
    <scope>NUCLEOTIDE SEQUENCE [LARGE SCALE GENOMIC DNA]</scope>
    <source>
        <strain evidence="2 3">YMD61</strain>
    </source>
</reference>
<evidence type="ECO:0000259" key="1">
    <source>
        <dbReference type="Pfam" id="PF06568"/>
    </source>
</evidence>
<dbReference type="Proteomes" id="UP001230978">
    <property type="component" value="Chromosome"/>
</dbReference>
<accession>A0ABY8QAH1</accession>
<name>A0ABY8QAH1_9RHOB</name>
<feature type="domain" description="YjiS-like" evidence="1">
    <location>
        <begin position="29"/>
        <end position="61"/>
    </location>
</feature>
<dbReference type="EMBL" id="CP124535">
    <property type="protein sequence ID" value="WGV17662.1"/>
    <property type="molecule type" value="Genomic_DNA"/>
</dbReference>